<keyword evidence="4" id="KW-1185">Reference proteome</keyword>
<feature type="compositionally biased region" description="Polar residues" evidence="2">
    <location>
        <begin position="400"/>
        <end position="419"/>
    </location>
</feature>
<dbReference type="Proteomes" id="UP000703661">
    <property type="component" value="Unassembled WGS sequence"/>
</dbReference>
<accession>A0A9P6N180</accession>
<reference evidence="3" key="1">
    <citation type="journal article" date="2020" name="Fungal Divers.">
        <title>Resolving the Mortierellaceae phylogeny through synthesis of multi-gene phylogenetics and phylogenomics.</title>
        <authorList>
            <person name="Vandepol N."/>
            <person name="Liber J."/>
            <person name="Desiro A."/>
            <person name="Na H."/>
            <person name="Kennedy M."/>
            <person name="Barry K."/>
            <person name="Grigoriev I.V."/>
            <person name="Miller A.N."/>
            <person name="O'Donnell K."/>
            <person name="Stajich J.E."/>
            <person name="Bonito G."/>
        </authorList>
    </citation>
    <scope>NUCLEOTIDE SEQUENCE</scope>
    <source>
        <strain evidence="3">NRRL 2769</strain>
    </source>
</reference>
<feature type="region of interest" description="Disordered" evidence="2">
    <location>
        <begin position="375"/>
        <end position="419"/>
    </location>
</feature>
<keyword evidence="1" id="KW-0175">Coiled coil</keyword>
<name>A0A9P6N180_9FUNG</name>
<evidence type="ECO:0000256" key="2">
    <source>
        <dbReference type="SAM" id="MobiDB-lite"/>
    </source>
</evidence>
<evidence type="ECO:0000313" key="4">
    <source>
        <dbReference type="Proteomes" id="UP000703661"/>
    </source>
</evidence>
<evidence type="ECO:0000256" key="1">
    <source>
        <dbReference type="SAM" id="Coils"/>
    </source>
</evidence>
<gene>
    <name evidence="3" type="ORF">BGZ80_002973</name>
</gene>
<feature type="compositionally biased region" description="Basic and acidic residues" evidence="2">
    <location>
        <begin position="158"/>
        <end position="174"/>
    </location>
</feature>
<evidence type="ECO:0000313" key="3">
    <source>
        <dbReference type="EMBL" id="KAG0021149.1"/>
    </source>
</evidence>
<proteinExistence type="predicted"/>
<feature type="region of interest" description="Disordered" evidence="2">
    <location>
        <begin position="158"/>
        <end position="191"/>
    </location>
</feature>
<feature type="compositionally biased region" description="Polar residues" evidence="2">
    <location>
        <begin position="379"/>
        <end position="392"/>
    </location>
</feature>
<protein>
    <submittedName>
        <fullName evidence="3">Uncharacterized protein</fullName>
    </submittedName>
</protein>
<dbReference type="AlphaFoldDB" id="A0A9P6N180"/>
<sequence length="419" mass="47465">MTSPSSWSVALRHTSSQAVRQYRPLSVQFQSVRWASIVPYSVNEHSFYSPPPPPMTLEQIQQHVQRKQQLLLEEQVQLEQRQRMRQQQELQIQLAKHRNAILEQQQQQQQEMQNELAEYRKSILKQKQEQEQQQQKQQQQQQQELAQVRHDQQVHVEGGEVEKAEVGHEHETRAQETSSSSTPLPEADASRHQFIPTWRRTMFGYRGPEQVMMGVNTTTTAGDSTAAALLEMEQESMLKNASRRRSISTMITAENRVRLTLLDYTPKQIDAMTPIQADAILSSKEQQEGNQRNQKQEQQEQSTLKSEAAAATTAATSRKLLSVKELNDNKGEYHSVHTMTPFVSAAVGSVNMDVQVNGSEQQHQQERFALRVVSDVMAPTSTPSSRVLASSQRNHEGHVTGSSPTRRPTGNSSSSPSTL</sequence>
<dbReference type="EMBL" id="JAAAID010000176">
    <property type="protein sequence ID" value="KAG0021149.1"/>
    <property type="molecule type" value="Genomic_DNA"/>
</dbReference>
<feature type="coiled-coil region" evidence="1">
    <location>
        <begin position="85"/>
        <end position="151"/>
    </location>
</feature>
<comment type="caution">
    <text evidence="3">The sequence shown here is derived from an EMBL/GenBank/DDBJ whole genome shotgun (WGS) entry which is preliminary data.</text>
</comment>
<feature type="region of interest" description="Disordered" evidence="2">
    <location>
        <begin position="284"/>
        <end position="315"/>
    </location>
</feature>
<organism evidence="3 4">
    <name type="scientific">Entomortierella chlamydospora</name>
    <dbReference type="NCBI Taxonomy" id="101097"/>
    <lineage>
        <taxon>Eukaryota</taxon>
        <taxon>Fungi</taxon>
        <taxon>Fungi incertae sedis</taxon>
        <taxon>Mucoromycota</taxon>
        <taxon>Mortierellomycotina</taxon>
        <taxon>Mortierellomycetes</taxon>
        <taxon>Mortierellales</taxon>
        <taxon>Mortierellaceae</taxon>
        <taxon>Entomortierella</taxon>
    </lineage>
</organism>